<dbReference type="PANTHER" id="PTHR48108:SF26">
    <property type="entry name" value="CBS DOMAIN-CONTAINING PROTEIN DDB_G0289609"/>
    <property type="match status" value="1"/>
</dbReference>
<dbReference type="Pfam" id="PF00571">
    <property type="entry name" value="CBS"/>
    <property type="match status" value="4"/>
</dbReference>
<keyword evidence="7" id="KW-1185">Reference proteome</keyword>
<dbReference type="InterPro" id="IPR051462">
    <property type="entry name" value="CBS_domain-containing"/>
</dbReference>
<dbReference type="PANTHER" id="PTHR48108">
    <property type="entry name" value="CBS DOMAIN-CONTAINING PROTEIN CBSX2, CHLOROPLASTIC"/>
    <property type="match status" value="1"/>
</dbReference>
<evidence type="ECO:0000259" key="5">
    <source>
        <dbReference type="PROSITE" id="PS51371"/>
    </source>
</evidence>
<keyword evidence="3" id="KW-0486">Methionine biosynthesis</keyword>
<feature type="domain" description="CBS" evidence="5">
    <location>
        <begin position="198"/>
        <end position="253"/>
    </location>
</feature>
<evidence type="ECO:0000313" key="7">
    <source>
        <dbReference type="Proteomes" id="UP001206983"/>
    </source>
</evidence>
<dbReference type="InterPro" id="IPR046342">
    <property type="entry name" value="CBS_dom_sf"/>
</dbReference>
<dbReference type="CDD" id="cd17779">
    <property type="entry name" value="CBS_archAMPK_gamma-repeat1"/>
    <property type="match status" value="1"/>
</dbReference>
<keyword evidence="4" id="KW-0129">CBS domain</keyword>
<evidence type="ECO:0000256" key="2">
    <source>
        <dbReference type="ARBA" id="ARBA00022737"/>
    </source>
</evidence>
<organism evidence="6 7">
    <name type="scientific">Methanolobus chelungpuianus</name>
    <dbReference type="NCBI Taxonomy" id="502115"/>
    <lineage>
        <taxon>Archaea</taxon>
        <taxon>Methanobacteriati</taxon>
        <taxon>Methanobacteriota</taxon>
        <taxon>Stenosarchaea group</taxon>
        <taxon>Methanomicrobia</taxon>
        <taxon>Methanosarcinales</taxon>
        <taxon>Methanosarcinaceae</taxon>
        <taxon>Methanolobus</taxon>
    </lineage>
</organism>
<feature type="domain" description="CBS" evidence="5">
    <location>
        <begin position="55"/>
        <end position="113"/>
    </location>
</feature>
<dbReference type="GO" id="GO:0009086">
    <property type="term" value="P:methionine biosynthetic process"/>
    <property type="evidence" value="ECO:0007669"/>
    <property type="project" value="UniProtKB-KW"/>
</dbReference>
<proteinExistence type="predicted"/>
<dbReference type="AlphaFoldDB" id="A0AAE3HBN9"/>
<comment type="caution">
    <text evidence="6">The sequence shown here is derived from an EMBL/GenBank/DDBJ whole genome shotgun (WGS) entry which is preliminary data.</text>
</comment>
<evidence type="ECO:0000313" key="6">
    <source>
        <dbReference type="EMBL" id="MCQ6963189.1"/>
    </source>
</evidence>
<keyword evidence="2" id="KW-0677">Repeat</keyword>
<dbReference type="EMBL" id="JTEO01000004">
    <property type="protein sequence ID" value="MCQ6963189.1"/>
    <property type="molecule type" value="Genomic_DNA"/>
</dbReference>
<dbReference type="SUPFAM" id="SSF54631">
    <property type="entry name" value="CBS-domain pair"/>
    <property type="match status" value="3"/>
</dbReference>
<reference evidence="6 7" key="1">
    <citation type="journal article" date="2011" name="Appl. Environ. Microbiol.">
        <title>Methanogenic archaea isolated from Taiwan's Chelungpu fault.</title>
        <authorList>
            <person name="Wu S.Y."/>
            <person name="Lai M.C."/>
        </authorList>
    </citation>
    <scope>NUCLEOTIDE SEQUENCE [LARGE SCALE GENOMIC DNA]</scope>
    <source>
        <strain evidence="6 7">St545Mb</strain>
    </source>
</reference>
<accession>A0AAE3HBN9</accession>
<dbReference type="CDD" id="cd04631">
    <property type="entry name" value="CBS_archAMPK_gamma-repeat2"/>
    <property type="match status" value="1"/>
</dbReference>
<sequence>MTENEARVRQNLHSNGRAAQQKSSILFNNSPITEASPVDFDERISKHEGGVMAVASREVVTMPPTTSIINAIKAMTGNGFRRIPVADAGTNRLEGIVTSVDIIDFLGGGSKNLLVEERHHGNLLSAINSPVREIMQEDVVSIRDNAGIDDAIQTMLDNNTSGLPIVDSEGRVEAICTEKDLIRFAASIASSKPVSQYMTRKVRTTSPDTTIGEAARIMIDNGFRRIPIVNNGHVAGIVTASDIMHYLGKGSAFEKLITGNIHEAFDEPVLPLISKDTVKISPETDMGEAARIMAENNIGSLPVMEGDYLAGIITERDFLRAISE</sequence>
<dbReference type="SMART" id="SM00116">
    <property type="entry name" value="CBS"/>
    <property type="match status" value="4"/>
</dbReference>
<evidence type="ECO:0000256" key="4">
    <source>
        <dbReference type="PROSITE-ProRule" id="PRU00703"/>
    </source>
</evidence>
<dbReference type="Gene3D" id="3.10.580.10">
    <property type="entry name" value="CBS-domain"/>
    <property type="match status" value="2"/>
</dbReference>
<evidence type="ECO:0000256" key="1">
    <source>
        <dbReference type="ARBA" id="ARBA00022605"/>
    </source>
</evidence>
<keyword evidence="1" id="KW-0028">Amino-acid biosynthesis</keyword>
<name>A0AAE3HBN9_9EURY</name>
<dbReference type="Proteomes" id="UP001206983">
    <property type="component" value="Unassembled WGS sequence"/>
</dbReference>
<feature type="domain" description="CBS" evidence="5">
    <location>
        <begin position="135"/>
        <end position="194"/>
    </location>
</feature>
<evidence type="ECO:0000256" key="3">
    <source>
        <dbReference type="ARBA" id="ARBA00023167"/>
    </source>
</evidence>
<protein>
    <submittedName>
        <fullName evidence="6">Transcriptional regulator, contains C-terminal CBS domains</fullName>
    </submittedName>
</protein>
<dbReference type="PROSITE" id="PS51371">
    <property type="entry name" value="CBS"/>
    <property type="match status" value="4"/>
</dbReference>
<feature type="domain" description="CBS" evidence="5">
    <location>
        <begin position="273"/>
        <end position="324"/>
    </location>
</feature>
<dbReference type="InterPro" id="IPR000644">
    <property type="entry name" value="CBS_dom"/>
</dbReference>
<gene>
    <name evidence="6" type="ORF">PV02_05770</name>
</gene>